<name>A0ABQ9I769_9NEOP</name>
<keyword evidence="1" id="KW-0472">Membrane</keyword>
<evidence type="ECO:0000313" key="3">
    <source>
        <dbReference type="Proteomes" id="UP001159363"/>
    </source>
</evidence>
<dbReference type="Proteomes" id="UP001159363">
    <property type="component" value="Chromosome 2"/>
</dbReference>
<proteinExistence type="predicted"/>
<feature type="non-terminal residue" evidence="2">
    <location>
        <position position="97"/>
    </location>
</feature>
<evidence type="ECO:0008006" key="4">
    <source>
        <dbReference type="Google" id="ProtNLM"/>
    </source>
</evidence>
<accession>A0ABQ9I769</accession>
<gene>
    <name evidence="2" type="ORF">PR048_004907</name>
</gene>
<keyword evidence="3" id="KW-1185">Reference proteome</keyword>
<reference evidence="2 3" key="1">
    <citation type="submission" date="2023-02" db="EMBL/GenBank/DDBJ databases">
        <title>LHISI_Scaffold_Assembly.</title>
        <authorList>
            <person name="Stuart O.P."/>
            <person name="Cleave R."/>
            <person name="Magrath M.J.L."/>
            <person name="Mikheyev A.S."/>
        </authorList>
    </citation>
    <scope>NUCLEOTIDE SEQUENCE [LARGE SCALE GENOMIC DNA]</scope>
    <source>
        <strain evidence="2">Daus_M_001</strain>
        <tissue evidence="2">Leg muscle</tissue>
    </source>
</reference>
<organism evidence="2 3">
    <name type="scientific">Dryococelus australis</name>
    <dbReference type="NCBI Taxonomy" id="614101"/>
    <lineage>
        <taxon>Eukaryota</taxon>
        <taxon>Metazoa</taxon>
        <taxon>Ecdysozoa</taxon>
        <taxon>Arthropoda</taxon>
        <taxon>Hexapoda</taxon>
        <taxon>Insecta</taxon>
        <taxon>Pterygota</taxon>
        <taxon>Neoptera</taxon>
        <taxon>Polyneoptera</taxon>
        <taxon>Phasmatodea</taxon>
        <taxon>Verophasmatodea</taxon>
        <taxon>Anareolatae</taxon>
        <taxon>Phasmatidae</taxon>
        <taxon>Eurycanthinae</taxon>
        <taxon>Dryococelus</taxon>
    </lineage>
</organism>
<sequence>MSRREISTDNLQFGMSLLHGWVRMLEWLLYFAYILYYQSRSGKLEEKASIQREFRERCGLIVDQPIPGFSNVISGNIAGRLFQNPELCAEIINIDRD</sequence>
<keyword evidence="1" id="KW-1133">Transmembrane helix</keyword>
<evidence type="ECO:0000256" key="1">
    <source>
        <dbReference type="SAM" id="Phobius"/>
    </source>
</evidence>
<protein>
    <recommendedName>
        <fullName evidence="4">Maturase K</fullName>
    </recommendedName>
</protein>
<keyword evidence="1" id="KW-0812">Transmembrane</keyword>
<comment type="caution">
    <text evidence="2">The sequence shown here is derived from an EMBL/GenBank/DDBJ whole genome shotgun (WGS) entry which is preliminary data.</text>
</comment>
<evidence type="ECO:0000313" key="2">
    <source>
        <dbReference type="EMBL" id="KAJ8892327.1"/>
    </source>
</evidence>
<feature type="transmembrane region" description="Helical" evidence="1">
    <location>
        <begin position="20"/>
        <end position="37"/>
    </location>
</feature>
<dbReference type="EMBL" id="JARBHB010000002">
    <property type="protein sequence ID" value="KAJ8892327.1"/>
    <property type="molecule type" value="Genomic_DNA"/>
</dbReference>